<proteinExistence type="predicted"/>
<organism evidence="2 3">
    <name type="scientific">Shimia sagamensis</name>
    <dbReference type="NCBI Taxonomy" id="1566352"/>
    <lineage>
        <taxon>Bacteria</taxon>
        <taxon>Pseudomonadati</taxon>
        <taxon>Pseudomonadota</taxon>
        <taxon>Alphaproteobacteria</taxon>
        <taxon>Rhodobacterales</taxon>
        <taxon>Roseobacteraceae</taxon>
    </lineage>
</organism>
<comment type="caution">
    <text evidence="2">The sequence shown here is derived from an EMBL/GenBank/DDBJ whole genome shotgun (WGS) entry which is preliminary data.</text>
</comment>
<feature type="transmembrane region" description="Helical" evidence="1">
    <location>
        <begin position="103"/>
        <end position="127"/>
    </location>
</feature>
<evidence type="ECO:0000256" key="1">
    <source>
        <dbReference type="SAM" id="Phobius"/>
    </source>
</evidence>
<keyword evidence="1" id="KW-1133">Transmembrane helix</keyword>
<evidence type="ECO:0000313" key="3">
    <source>
        <dbReference type="Proteomes" id="UP001157961"/>
    </source>
</evidence>
<dbReference type="Proteomes" id="UP001157961">
    <property type="component" value="Unassembled WGS sequence"/>
</dbReference>
<evidence type="ECO:0000313" key="2">
    <source>
        <dbReference type="EMBL" id="SMP17654.1"/>
    </source>
</evidence>
<keyword evidence="3" id="KW-1185">Reference proteome</keyword>
<accession>A0ABY1NUK3</accession>
<feature type="transmembrane region" description="Helical" evidence="1">
    <location>
        <begin position="9"/>
        <end position="28"/>
    </location>
</feature>
<dbReference type="NCBIfam" id="NF038216">
    <property type="entry name" value="ABZJ_00895_fam"/>
    <property type="match status" value="1"/>
</dbReference>
<name>A0ABY1NUK3_9RHOB</name>
<dbReference type="EMBL" id="FXTY01000003">
    <property type="protein sequence ID" value="SMP17654.1"/>
    <property type="molecule type" value="Genomic_DNA"/>
</dbReference>
<feature type="transmembrane region" description="Helical" evidence="1">
    <location>
        <begin position="71"/>
        <end position="97"/>
    </location>
</feature>
<reference evidence="2 3" key="1">
    <citation type="submission" date="2017-05" db="EMBL/GenBank/DDBJ databases">
        <authorList>
            <person name="Varghese N."/>
            <person name="Submissions S."/>
        </authorList>
    </citation>
    <scope>NUCLEOTIDE SEQUENCE [LARGE SCALE GENOMIC DNA]</scope>
    <source>
        <strain evidence="2 3">DSM 29734</strain>
    </source>
</reference>
<keyword evidence="1" id="KW-0812">Transmembrane</keyword>
<protein>
    <submittedName>
        <fullName evidence="2">Uncharacterized protein</fullName>
    </submittedName>
</protein>
<gene>
    <name evidence="2" type="ORF">SAMN06265373_103176</name>
</gene>
<dbReference type="InterPro" id="IPR047730">
    <property type="entry name" value="ABZJ_00895-like"/>
</dbReference>
<sequence length="146" mass="15669">MELNLRRYAYFYGAIMLVVTAVDMALAQWTSTDLPAGMSVWLPAITAAQDLGMRHGKLTQTPLPKAMAWRLAWPLTAVAAGIQLVYAGLSIGVMSALGYDMLSVLSVISLQVWALVIVGLVVLVYVTNRIFLGMGVRGGIKAASKV</sequence>
<keyword evidence="1" id="KW-0472">Membrane</keyword>
<dbReference type="RefSeq" id="WP_283425632.1">
    <property type="nucleotide sequence ID" value="NZ_FXTY01000003.1"/>
</dbReference>